<feature type="domain" description="Ketopantoate reductase C-terminal" evidence="7">
    <location>
        <begin position="209"/>
        <end position="345"/>
    </location>
</feature>
<dbReference type="Gene3D" id="3.40.50.720">
    <property type="entry name" value="NAD(P)-binding Rossmann-like Domain"/>
    <property type="match status" value="1"/>
</dbReference>
<accession>A0A2B7XVC3</accession>
<keyword evidence="9" id="KW-1185">Reference proteome</keyword>
<evidence type="ECO:0000259" key="6">
    <source>
        <dbReference type="Pfam" id="PF02558"/>
    </source>
</evidence>
<sequence length="361" mass="39360">MPPPQLIHILGIGNLGKLVAHSLRKSHPKTPITLLFHRPALVEEWNKAGQCIELVRDGVSDRQSGFTYESVSEGKSQLQDAVIRNLVVATKSYATANALQSLRGRLIPSSTLLFLQNGIGTIDEVNSSLFNQPSSRPNYLAGIVNHGVYTTSPFSAVHAGFANTILGPVVGLPAEVQTPKQKEEMAFLTQQILDAPNLATSLVSPAELLYTQLQKLAVNATINPLTVIFDCFNGELFQSTEIRKLMVPLVHELSTVIRGIIASGQGVNHAIEPKLSDRFSPENLDRIICDVGAKTSKNKSSMRQDVLGGRKTEIDYINGYIVARATEYGMECPLNAKLVDLVKNKTLVPKDDIQKVFGIVD</sequence>
<evidence type="ECO:0000313" key="9">
    <source>
        <dbReference type="Proteomes" id="UP000224634"/>
    </source>
</evidence>
<dbReference type="OrthoDB" id="73846at2759"/>
<dbReference type="PANTHER" id="PTHR43765:SF2">
    <property type="entry name" value="2-DEHYDROPANTOATE 2-REDUCTASE"/>
    <property type="match status" value="1"/>
</dbReference>
<name>A0A2B7XVC3_POLH7</name>
<keyword evidence="4" id="KW-0560">Oxidoreductase</keyword>
<dbReference type="InterPro" id="IPR013332">
    <property type="entry name" value="KPR_N"/>
</dbReference>
<keyword evidence="3" id="KW-0521">NADP</keyword>
<reference evidence="8 9" key="1">
    <citation type="submission" date="2017-10" db="EMBL/GenBank/DDBJ databases">
        <title>Comparative genomics in systemic dimorphic fungi from Ajellomycetaceae.</title>
        <authorList>
            <person name="Munoz J.F."/>
            <person name="Mcewen J.G."/>
            <person name="Clay O.K."/>
            <person name="Cuomo C.A."/>
        </authorList>
    </citation>
    <scope>NUCLEOTIDE SEQUENCE [LARGE SCALE GENOMIC DNA]</scope>
    <source>
        <strain evidence="8 9">UAMH7299</strain>
    </source>
</reference>
<organism evidence="8 9">
    <name type="scientific">Polytolypa hystricis (strain UAMH7299)</name>
    <dbReference type="NCBI Taxonomy" id="1447883"/>
    <lineage>
        <taxon>Eukaryota</taxon>
        <taxon>Fungi</taxon>
        <taxon>Dikarya</taxon>
        <taxon>Ascomycota</taxon>
        <taxon>Pezizomycotina</taxon>
        <taxon>Eurotiomycetes</taxon>
        <taxon>Eurotiomycetidae</taxon>
        <taxon>Onygenales</taxon>
        <taxon>Onygenales incertae sedis</taxon>
        <taxon>Polytolypa</taxon>
    </lineage>
</organism>
<dbReference type="GO" id="GO:0015940">
    <property type="term" value="P:pantothenate biosynthetic process"/>
    <property type="evidence" value="ECO:0007669"/>
    <property type="project" value="InterPro"/>
</dbReference>
<dbReference type="Pfam" id="PF02558">
    <property type="entry name" value="ApbA"/>
    <property type="match status" value="1"/>
</dbReference>
<comment type="similarity">
    <text evidence="1">Belongs to the ketopantoate reductase family.</text>
</comment>
<dbReference type="STRING" id="1447883.A0A2B7XVC3"/>
<dbReference type="GO" id="GO:0005739">
    <property type="term" value="C:mitochondrion"/>
    <property type="evidence" value="ECO:0007669"/>
    <property type="project" value="TreeGrafter"/>
</dbReference>
<proteinExistence type="inferred from homology"/>
<dbReference type="InterPro" id="IPR036291">
    <property type="entry name" value="NAD(P)-bd_dom_sf"/>
</dbReference>
<dbReference type="AlphaFoldDB" id="A0A2B7XVC3"/>
<dbReference type="InterPro" id="IPR013752">
    <property type="entry name" value="KPA_reductase"/>
</dbReference>
<dbReference type="Gene3D" id="1.10.1040.10">
    <property type="entry name" value="N-(1-d-carboxylethyl)-l-norvaline Dehydrogenase, domain 2"/>
    <property type="match status" value="1"/>
</dbReference>
<dbReference type="PANTHER" id="PTHR43765">
    <property type="entry name" value="2-DEHYDROPANTOATE 2-REDUCTASE-RELATED"/>
    <property type="match status" value="1"/>
</dbReference>
<dbReference type="GO" id="GO:0050661">
    <property type="term" value="F:NADP binding"/>
    <property type="evidence" value="ECO:0007669"/>
    <property type="project" value="TreeGrafter"/>
</dbReference>
<evidence type="ECO:0000256" key="2">
    <source>
        <dbReference type="ARBA" id="ARBA00013014"/>
    </source>
</evidence>
<dbReference type="GO" id="GO:0008677">
    <property type="term" value="F:2-dehydropantoate 2-reductase activity"/>
    <property type="evidence" value="ECO:0007669"/>
    <property type="project" value="UniProtKB-EC"/>
</dbReference>
<dbReference type="Proteomes" id="UP000224634">
    <property type="component" value="Unassembled WGS sequence"/>
</dbReference>
<evidence type="ECO:0000256" key="4">
    <source>
        <dbReference type="ARBA" id="ARBA00023002"/>
    </source>
</evidence>
<feature type="domain" description="Ketopantoate reductase N-terminal" evidence="6">
    <location>
        <begin position="7"/>
        <end position="169"/>
    </location>
</feature>
<dbReference type="EC" id="1.1.1.169" evidence="2"/>
<evidence type="ECO:0000259" key="7">
    <source>
        <dbReference type="Pfam" id="PF08546"/>
    </source>
</evidence>
<dbReference type="InterPro" id="IPR008927">
    <property type="entry name" value="6-PGluconate_DH-like_C_sf"/>
</dbReference>
<dbReference type="SUPFAM" id="SSF48179">
    <property type="entry name" value="6-phosphogluconate dehydrogenase C-terminal domain-like"/>
    <property type="match status" value="1"/>
</dbReference>
<dbReference type="InterPro" id="IPR013328">
    <property type="entry name" value="6PGD_dom2"/>
</dbReference>
<dbReference type="NCBIfam" id="TIGR00745">
    <property type="entry name" value="apbA_panE"/>
    <property type="match status" value="1"/>
</dbReference>
<dbReference type="InterPro" id="IPR003710">
    <property type="entry name" value="ApbA"/>
</dbReference>
<protein>
    <recommendedName>
        <fullName evidence="2">2-dehydropantoate 2-reductase</fullName>
        <ecNumber evidence="2">1.1.1.169</ecNumber>
    </recommendedName>
    <alternativeName>
        <fullName evidence="5">Ketopantoate reductase</fullName>
    </alternativeName>
</protein>
<dbReference type="EMBL" id="PDNA01000116">
    <property type="protein sequence ID" value="PGH12528.1"/>
    <property type="molecule type" value="Genomic_DNA"/>
</dbReference>
<dbReference type="SUPFAM" id="SSF51735">
    <property type="entry name" value="NAD(P)-binding Rossmann-fold domains"/>
    <property type="match status" value="1"/>
</dbReference>
<gene>
    <name evidence="8" type="ORF">AJ80_06689</name>
</gene>
<evidence type="ECO:0000256" key="1">
    <source>
        <dbReference type="ARBA" id="ARBA00007870"/>
    </source>
</evidence>
<dbReference type="Pfam" id="PF08546">
    <property type="entry name" value="ApbA_C"/>
    <property type="match status" value="1"/>
</dbReference>
<dbReference type="InterPro" id="IPR050838">
    <property type="entry name" value="Ketopantoate_reductase"/>
</dbReference>
<evidence type="ECO:0000256" key="5">
    <source>
        <dbReference type="ARBA" id="ARBA00032024"/>
    </source>
</evidence>
<evidence type="ECO:0000313" key="8">
    <source>
        <dbReference type="EMBL" id="PGH12528.1"/>
    </source>
</evidence>
<evidence type="ECO:0000256" key="3">
    <source>
        <dbReference type="ARBA" id="ARBA00022857"/>
    </source>
</evidence>
<comment type="caution">
    <text evidence="8">The sequence shown here is derived from an EMBL/GenBank/DDBJ whole genome shotgun (WGS) entry which is preliminary data.</text>
</comment>